<dbReference type="InterPro" id="IPR007052">
    <property type="entry name" value="CS_dom"/>
</dbReference>
<proteinExistence type="inferred from homology"/>
<keyword evidence="4" id="KW-1185">Reference proteome</keyword>
<dbReference type="InterPro" id="IPR002068">
    <property type="entry name" value="A-crystallin/Hsp20_dom"/>
</dbReference>
<dbReference type="Pfam" id="PF00011">
    <property type="entry name" value="HSP20"/>
    <property type="match status" value="1"/>
</dbReference>
<dbReference type="EMBL" id="CP042905">
    <property type="protein sequence ID" value="QEE16520.2"/>
    <property type="molecule type" value="Genomic_DNA"/>
</dbReference>
<dbReference type="SUPFAM" id="SSF49764">
    <property type="entry name" value="HSP20-like chaperones"/>
    <property type="match status" value="1"/>
</dbReference>
<dbReference type="PROSITE" id="PS01031">
    <property type="entry name" value="SHSP"/>
    <property type="match status" value="1"/>
</dbReference>
<dbReference type="InterPro" id="IPR008978">
    <property type="entry name" value="HSP20-like_chaperone"/>
</dbReference>
<dbReference type="Gene3D" id="2.60.40.790">
    <property type="match status" value="1"/>
</dbReference>
<accession>A0A5B9DCN4</accession>
<name>A0A5B9DCN4_9ARCH</name>
<comment type="similarity">
    <text evidence="1 2">Belongs to the small heat shock protein (HSP20) family.</text>
</comment>
<evidence type="ECO:0000256" key="1">
    <source>
        <dbReference type="PROSITE-ProRule" id="PRU00285"/>
    </source>
</evidence>
<gene>
    <name evidence="3" type="ORF">DSAG12_02350</name>
</gene>
<evidence type="ECO:0000313" key="4">
    <source>
        <dbReference type="Proteomes" id="UP000321408"/>
    </source>
</evidence>
<evidence type="ECO:0000313" key="3">
    <source>
        <dbReference type="EMBL" id="QEE16520.2"/>
    </source>
</evidence>
<dbReference type="Proteomes" id="UP000321408">
    <property type="component" value="Chromosome"/>
</dbReference>
<dbReference type="AlphaFoldDB" id="A0A5B9DCN4"/>
<reference evidence="3 4" key="1">
    <citation type="journal article" date="2020" name="Nature">
        <title>Isolation of an archaeon at the prokaryote-eukaryote interface.</title>
        <authorList>
            <person name="Imachi H."/>
            <person name="Nobu M.K."/>
            <person name="Nakahara N."/>
            <person name="Morono Y."/>
            <person name="Ogawara M."/>
            <person name="Takaki Y."/>
            <person name="Takano Y."/>
            <person name="Uematsu K."/>
            <person name="Ikuta T."/>
            <person name="Ito M."/>
            <person name="Matsui Y."/>
            <person name="Miyazaki M."/>
            <person name="Murata K."/>
            <person name="Saito Y."/>
            <person name="Sakai S."/>
            <person name="Song C."/>
            <person name="Tasumi E."/>
            <person name="Yamanaka Y."/>
            <person name="Yamaguchi T."/>
            <person name="Kamagata Y."/>
            <person name="Tamaki H."/>
            <person name="Takai K."/>
        </authorList>
    </citation>
    <scope>NUCLEOTIDE SEQUENCE [LARGE SCALE GENOMIC DNA]</scope>
    <source>
        <strain evidence="3 4">MK-D1</strain>
    </source>
</reference>
<sequence>MVDKKKKKTSEDEDNPFGDEFFKILNDQMRKIFETQFPGVMPPNFDANNKVFQKMFYEILKKMNMDPEMIKNMDPKDLQDMLKKNPMAFGSPYVFGMNMRISPDGKPVMDSFGSTQPKAKDSEEFKSERDPMVDIYEEEGNIIVVCEVPGVTKSQIELKASPNELEILAEASEKGHHQRKYHKIIALPAEINPDVAKARYMNGILEVKLEKIEQKSSKKKIDIE</sequence>
<evidence type="ECO:0000256" key="2">
    <source>
        <dbReference type="RuleBase" id="RU003616"/>
    </source>
</evidence>
<dbReference type="CDD" id="cd06464">
    <property type="entry name" value="ACD_sHsps-like"/>
    <property type="match status" value="1"/>
</dbReference>
<protein>
    <submittedName>
        <fullName evidence="3">Hsp20/alpha crystallin family protein</fullName>
    </submittedName>
</protein>
<organism evidence="3 4">
    <name type="scientific">Promethearchaeum syntrophicum</name>
    <dbReference type="NCBI Taxonomy" id="2594042"/>
    <lineage>
        <taxon>Archaea</taxon>
        <taxon>Promethearchaeati</taxon>
        <taxon>Promethearchaeota</taxon>
        <taxon>Promethearchaeia</taxon>
        <taxon>Promethearchaeales</taxon>
        <taxon>Promethearchaeaceae</taxon>
        <taxon>Promethearchaeum</taxon>
    </lineage>
</organism>
<dbReference type="PROSITE" id="PS51203">
    <property type="entry name" value="CS"/>
    <property type="match status" value="1"/>
</dbReference>
<reference evidence="3 4" key="2">
    <citation type="journal article" date="2024" name="Int. J. Syst. Evol. Microbiol.">
        <title>Promethearchaeum syntrophicum gen. nov., sp. nov., an anaerobic, obligately syntrophic archaeon, the first isolate of the lineage 'Asgard' archaea, and proposal of the new archaeal phylum Promethearchaeota phyl. nov. and kingdom Promethearchaeati regn. nov.</title>
        <authorList>
            <person name="Imachi H."/>
            <person name="Nobu M.K."/>
            <person name="Kato S."/>
            <person name="Takaki Y."/>
            <person name="Miyazaki M."/>
            <person name="Miyata M."/>
            <person name="Ogawara M."/>
            <person name="Saito Y."/>
            <person name="Sakai S."/>
            <person name="Tahara Y.O."/>
            <person name="Takano Y."/>
            <person name="Tasumi E."/>
            <person name="Uematsu K."/>
            <person name="Yoshimura T."/>
            <person name="Itoh T."/>
            <person name="Ohkuma M."/>
            <person name="Takai K."/>
        </authorList>
    </citation>
    <scope>NUCLEOTIDE SEQUENCE [LARGE SCALE GENOMIC DNA]</scope>
    <source>
        <strain evidence="3 4">MK-D1</strain>
    </source>
</reference>
<dbReference type="KEGG" id="psyt:DSAG12_02350"/>